<feature type="coiled-coil region" evidence="1">
    <location>
        <begin position="50"/>
        <end position="96"/>
    </location>
</feature>
<dbReference type="EMBL" id="MFLV01000011">
    <property type="protein sequence ID" value="OGG71630.1"/>
    <property type="molecule type" value="Genomic_DNA"/>
</dbReference>
<proteinExistence type="predicted"/>
<dbReference type="AlphaFoldDB" id="A0A1F6EDE5"/>
<evidence type="ECO:0000313" key="3">
    <source>
        <dbReference type="EMBL" id="OGG71630.1"/>
    </source>
</evidence>
<evidence type="ECO:0000313" key="4">
    <source>
        <dbReference type="Proteomes" id="UP000179115"/>
    </source>
</evidence>
<evidence type="ECO:0008006" key="5">
    <source>
        <dbReference type="Google" id="ProtNLM"/>
    </source>
</evidence>
<keyword evidence="2" id="KW-0812">Transmembrane</keyword>
<evidence type="ECO:0000256" key="2">
    <source>
        <dbReference type="SAM" id="Phobius"/>
    </source>
</evidence>
<feature type="transmembrane region" description="Helical" evidence="2">
    <location>
        <begin position="20"/>
        <end position="40"/>
    </location>
</feature>
<accession>A0A1F6EDE5</accession>
<evidence type="ECO:0000256" key="1">
    <source>
        <dbReference type="SAM" id="Coils"/>
    </source>
</evidence>
<protein>
    <recommendedName>
        <fullName evidence="5">Fimbrial assembly protein</fullName>
    </recommendedName>
</protein>
<keyword evidence="1" id="KW-0175">Coiled coil</keyword>
<dbReference type="STRING" id="1798508.A3A35_00460"/>
<sequence length="177" mass="19386">MNLLPPQEQRILRREYFLRLATVGFILADVAILIGAAALVPSLSLSLVKKKALENNALILKQALEAGKKNNALVLLTEAKQRLDALFDNRDNLTLEGGLSKVTAARSPGMQLTEFVFDRSAKVPVVRIRGIAPRRADLAAFAKKLGEEKEFTSVSFPVSDFTANENLEFSLTITGSF</sequence>
<dbReference type="Proteomes" id="UP000179115">
    <property type="component" value="Unassembled WGS sequence"/>
</dbReference>
<keyword evidence="2" id="KW-0472">Membrane</keyword>
<keyword evidence="2" id="KW-1133">Transmembrane helix</keyword>
<organism evidence="3 4">
    <name type="scientific">Candidatus Kaiserbacteria bacterium RIFCSPLOWO2_01_FULL_51_21</name>
    <dbReference type="NCBI Taxonomy" id="1798508"/>
    <lineage>
        <taxon>Bacteria</taxon>
        <taxon>Candidatus Kaiseribacteriota</taxon>
    </lineage>
</organism>
<reference evidence="3 4" key="1">
    <citation type="journal article" date="2016" name="Nat. Commun.">
        <title>Thousands of microbial genomes shed light on interconnected biogeochemical processes in an aquifer system.</title>
        <authorList>
            <person name="Anantharaman K."/>
            <person name="Brown C.T."/>
            <person name="Hug L.A."/>
            <person name="Sharon I."/>
            <person name="Castelle C.J."/>
            <person name="Probst A.J."/>
            <person name="Thomas B.C."/>
            <person name="Singh A."/>
            <person name="Wilkins M.J."/>
            <person name="Karaoz U."/>
            <person name="Brodie E.L."/>
            <person name="Williams K.H."/>
            <person name="Hubbard S.S."/>
            <person name="Banfield J.F."/>
        </authorList>
    </citation>
    <scope>NUCLEOTIDE SEQUENCE [LARGE SCALE GENOMIC DNA]</scope>
</reference>
<comment type="caution">
    <text evidence="3">The sequence shown here is derived from an EMBL/GenBank/DDBJ whole genome shotgun (WGS) entry which is preliminary data.</text>
</comment>
<gene>
    <name evidence="3" type="ORF">A3A35_00460</name>
</gene>
<name>A0A1F6EDE5_9BACT</name>